<evidence type="ECO:0000256" key="2">
    <source>
        <dbReference type="RuleBase" id="RU363018"/>
    </source>
</evidence>
<dbReference type="Pfam" id="PF01255">
    <property type="entry name" value="Prenyltransf"/>
    <property type="match status" value="1"/>
</dbReference>
<dbReference type="EMBL" id="PUHW01000018">
    <property type="protein sequence ID" value="KAG0690777.1"/>
    <property type="molecule type" value="Genomic_DNA"/>
</dbReference>
<gene>
    <name evidence="3" type="primary">SRT1</name>
    <name evidence="3" type="ORF">C6P40_001367</name>
</gene>
<dbReference type="PANTHER" id="PTHR10291">
    <property type="entry name" value="DEHYDRODOLICHYL DIPHOSPHATE SYNTHASE FAMILY MEMBER"/>
    <property type="match status" value="1"/>
</dbReference>
<dbReference type="NCBIfam" id="TIGR00055">
    <property type="entry name" value="uppS"/>
    <property type="match status" value="1"/>
</dbReference>
<keyword evidence="4" id="KW-1185">Reference proteome</keyword>
<dbReference type="GO" id="GO:0005783">
    <property type="term" value="C:endoplasmic reticulum"/>
    <property type="evidence" value="ECO:0007669"/>
    <property type="project" value="TreeGrafter"/>
</dbReference>
<proteinExistence type="inferred from homology"/>
<dbReference type="Gene3D" id="3.40.1180.10">
    <property type="entry name" value="Decaprenyl diphosphate synthase-like"/>
    <property type="match status" value="1"/>
</dbReference>
<comment type="similarity">
    <text evidence="2">Belongs to the UPP synthase family.</text>
</comment>
<dbReference type="InterPro" id="IPR018520">
    <property type="entry name" value="UPP_synth-like_CS"/>
</dbReference>
<dbReference type="AlphaFoldDB" id="A0A9P6WPA8"/>
<reference evidence="3" key="1">
    <citation type="submission" date="2020-11" db="EMBL/GenBank/DDBJ databases">
        <title>Kefir isolates.</title>
        <authorList>
            <person name="Marcisauskas S."/>
            <person name="Kim Y."/>
            <person name="Blasche S."/>
        </authorList>
    </citation>
    <scope>NUCLEOTIDE SEQUENCE</scope>
    <source>
        <strain evidence="3">Olga-1</strain>
    </source>
</reference>
<dbReference type="GO" id="GO:0005811">
    <property type="term" value="C:lipid droplet"/>
    <property type="evidence" value="ECO:0007669"/>
    <property type="project" value="TreeGrafter"/>
</dbReference>
<accession>A0A9P6WPA8</accession>
<evidence type="ECO:0000256" key="1">
    <source>
        <dbReference type="ARBA" id="ARBA00022679"/>
    </source>
</evidence>
<organism evidence="3 4">
    <name type="scientific">Pichia californica</name>
    <dbReference type="NCBI Taxonomy" id="460514"/>
    <lineage>
        <taxon>Eukaryota</taxon>
        <taxon>Fungi</taxon>
        <taxon>Dikarya</taxon>
        <taxon>Ascomycota</taxon>
        <taxon>Saccharomycotina</taxon>
        <taxon>Pichiomycetes</taxon>
        <taxon>Pichiales</taxon>
        <taxon>Pichiaceae</taxon>
        <taxon>Pichia</taxon>
    </lineage>
</organism>
<dbReference type="SUPFAM" id="SSF64005">
    <property type="entry name" value="Undecaprenyl diphosphate synthase"/>
    <property type="match status" value="1"/>
</dbReference>
<dbReference type="InterPro" id="IPR001441">
    <property type="entry name" value="UPP_synth-like"/>
</dbReference>
<dbReference type="OrthoDB" id="4173905at2759"/>
<dbReference type="Proteomes" id="UP000697127">
    <property type="component" value="Unassembled WGS sequence"/>
</dbReference>
<dbReference type="GO" id="GO:0045547">
    <property type="term" value="F:ditrans,polycis-polyprenyl diphosphate synthase [(2E,6E)-farnesyl diphosphate specific] activity"/>
    <property type="evidence" value="ECO:0007669"/>
    <property type="project" value="TreeGrafter"/>
</dbReference>
<dbReference type="GO" id="GO:0016020">
    <property type="term" value="C:membrane"/>
    <property type="evidence" value="ECO:0007669"/>
    <property type="project" value="TreeGrafter"/>
</dbReference>
<sequence length="261" mass="31042">MDGNRRYAKNHSIALKEGHKHGADALVRVLDCCFRVGVKNVTTYAFSIENFSRKPEEVDTIFSLLKYKLAILSNENQMCDLHNVRVKIIGNKSYLPKDVLDDIEMVEEKTKHHNKHILFIAFPYTSRDDMWYSINKIIEKFNNGEILIDEIDEKLIENNFYYEDSSEKVDILVRTSGHTRLSDYMLWQCHQDSVIEFPNTLWPNYKFYHTWWTIFRWSYYKTLMIQDAETMQLKKVSREQVNKRYKDIPKIHPPFASVNKA</sequence>
<evidence type="ECO:0000313" key="4">
    <source>
        <dbReference type="Proteomes" id="UP000697127"/>
    </source>
</evidence>
<name>A0A9P6WPA8_9ASCO</name>
<dbReference type="GO" id="GO:1904423">
    <property type="term" value="C:dehydrodolichyl diphosphate synthase complex"/>
    <property type="evidence" value="ECO:0007669"/>
    <property type="project" value="TreeGrafter"/>
</dbReference>
<dbReference type="PROSITE" id="PS01066">
    <property type="entry name" value="UPP_SYNTHASE"/>
    <property type="match status" value="1"/>
</dbReference>
<evidence type="ECO:0000313" key="3">
    <source>
        <dbReference type="EMBL" id="KAG0690777.1"/>
    </source>
</evidence>
<keyword evidence="1 2" id="KW-0808">Transferase</keyword>
<comment type="caution">
    <text evidence="3">The sequence shown here is derived from an EMBL/GenBank/DDBJ whole genome shotgun (WGS) entry which is preliminary data.</text>
</comment>
<dbReference type="CDD" id="cd00475">
    <property type="entry name" value="Cis_IPPS"/>
    <property type="match status" value="1"/>
</dbReference>
<dbReference type="PANTHER" id="PTHR10291:SF2">
    <property type="entry name" value="DEHYDRODOLICHYL DIPHOSPHATE SYNTHASE COMPLEX SUBUNIT SRT1"/>
    <property type="match status" value="1"/>
</dbReference>
<dbReference type="InterPro" id="IPR036424">
    <property type="entry name" value="UPP_synth-like_sf"/>
</dbReference>
<protein>
    <recommendedName>
        <fullName evidence="2">Alkyl transferase</fullName>
        <ecNumber evidence="2">2.5.1.-</ecNumber>
    </recommendedName>
</protein>
<dbReference type="GO" id="GO:0016094">
    <property type="term" value="P:polyprenol biosynthetic process"/>
    <property type="evidence" value="ECO:0007669"/>
    <property type="project" value="TreeGrafter"/>
</dbReference>
<dbReference type="EC" id="2.5.1.-" evidence="2"/>